<organism evidence="2">
    <name type="scientific">Pelagomonas calceolata</name>
    <dbReference type="NCBI Taxonomy" id="35677"/>
    <lineage>
        <taxon>Eukaryota</taxon>
        <taxon>Sar</taxon>
        <taxon>Stramenopiles</taxon>
        <taxon>Ochrophyta</taxon>
        <taxon>Pelagophyceae</taxon>
        <taxon>Pelagomonadales</taxon>
        <taxon>Pelagomonadaceae</taxon>
        <taxon>Pelagomonas</taxon>
    </lineage>
</organism>
<dbReference type="Proteomes" id="UP000789595">
    <property type="component" value="Unassembled WGS sequence"/>
</dbReference>
<keyword evidence="4" id="KW-1185">Reference proteome</keyword>
<proteinExistence type="predicted"/>
<protein>
    <submittedName>
        <fullName evidence="2">Uncharacterized protein</fullName>
    </submittedName>
</protein>
<dbReference type="EMBL" id="HBIW01023422">
    <property type="protein sequence ID" value="CAE0704723.1"/>
    <property type="molecule type" value="Transcribed_RNA"/>
</dbReference>
<feature type="compositionally biased region" description="Basic residues" evidence="1">
    <location>
        <begin position="1"/>
        <end position="12"/>
    </location>
</feature>
<evidence type="ECO:0000256" key="1">
    <source>
        <dbReference type="SAM" id="MobiDB-lite"/>
    </source>
</evidence>
<evidence type="ECO:0000313" key="3">
    <source>
        <dbReference type="EMBL" id="CAH0367597.1"/>
    </source>
</evidence>
<sequence>MGRGSRARRQQKKATDYPVAGDAAASRPKRGRSAIAPPPIQNDAGETAADGNHGDTTPTRATRATNREGAVAIRHIAEGQGTGGFDRKLQRPNHDDPPPATEVDDDVWDRMGDDTDDDIDDLAKVAPEPEPDEMETTTTAVQERLSFGGADADMLSAGDAMDLGAPASAAQPLLPVVPVPVAPSALDPVTAAPFVPGQPVVLDVCPAHRRGKACTARENCQRRVHILSKGAWSMGDLKVSNGDGTFSCANCQGQWGGQGRFGSCQNESCTCQWTHARALLDRVQAGLVPPPTYFFQATTVRAPAVLAELAEDAAQRAAADRANPMLRVLEAELDGGDFAMPVNWAPRATTLSLAASTTSARRLFGVQLHVLEAFAPEEPPPRWATEPEFVDDGAPRAMRSAEALGFNGRTLLSFVAFARRPPREVEWVAAGGDLGDDASELSTLLDGDSRSKLRCLCKVTGREIEKFREALVGSGIFHAGNMDPRPPLSDVLVSEDDSARHAASSSASLARAAAARQAAERQQAALRGETLSYDLRCSAELTGMWYGKKPHRYRKCIKKNIGLKQRCKKRHAPRGFGPEPEYWWNEETAAWETYTEAKWNAFCQRCPRRAVPPAGDCICKTCGS</sequence>
<dbReference type="EMBL" id="CAKKNE010000002">
    <property type="protein sequence ID" value="CAH0367597.1"/>
    <property type="molecule type" value="Genomic_DNA"/>
</dbReference>
<evidence type="ECO:0000313" key="2">
    <source>
        <dbReference type="EMBL" id="CAE0704723.1"/>
    </source>
</evidence>
<accession>A0A7S4A6L5</accession>
<name>A0A7S4A6L5_9STRA</name>
<feature type="compositionally biased region" description="Basic and acidic residues" evidence="1">
    <location>
        <begin position="85"/>
        <end position="97"/>
    </location>
</feature>
<evidence type="ECO:0000313" key="4">
    <source>
        <dbReference type="Proteomes" id="UP000789595"/>
    </source>
</evidence>
<reference evidence="2" key="1">
    <citation type="submission" date="2021-01" db="EMBL/GenBank/DDBJ databases">
        <authorList>
            <person name="Corre E."/>
            <person name="Pelletier E."/>
            <person name="Niang G."/>
            <person name="Scheremetjew M."/>
            <person name="Finn R."/>
            <person name="Kale V."/>
            <person name="Holt S."/>
            <person name="Cochrane G."/>
            <person name="Meng A."/>
            <person name="Brown T."/>
            <person name="Cohen L."/>
        </authorList>
    </citation>
    <scope>NUCLEOTIDE SEQUENCE</scope>
    <source>
        <strain evidence="2">CCMP1756</strain>
    </source>
</reference>
<reference evidence="3" key="2">
    <citation type="submission" date="2021-11" db="EMBL/GenBank/DDBJ databases">
        <authorList>
            <consortium name="Genoscope - CEA"/>
            <person name="William W."/>
        </authorList>
    </citation>
    <scope>NUCLEOTIDE SEQUENCE</scope>
</reference>
<feature type="region of interest" description="Disordered" evidence="1">
    <location>
        <begin position="1"/>
        <end position="114"/>
    </location>
</feature>
<gene>
    <name evidence="2" type="ORF">PCAL00307_LOCUS20171</name>
    <name evidence="3" type="ORF">PECAL_2P06290</name>
</gene>
<dbReference type="AlphaFoldDB" id="A0A7S4A6L5"/>